<feature type="domain" description="DOG1" evidence="1">
    <location>
        <begin position="6"/>
        <end position="235"/>
    </location>
</feature>
<dbReference type="PANTHER" id="PTHR46354:SF28">
    <property type="entry name" value="TRANSCRIPTION FACTOR TGA2-LIKE"/>
    <property type="match status" value="1"/>
</dbReference>
<evidence type="ECO:0000259" key="1">
    <source>
        <dbReference type="PROSITE" id="PS51806"/>
    </source>
</evidence>
<keyword evidence="3" id="KW-1185">Reference proteome</keyword>
<dbReference type="GO" id="GO:0043565">
    <property type="term" value="F:sequence-specific DNA binding"/>
    <property type="evidence" value="ECO:0007669"/>
    <property type="project" value="InterPro"/>
</dbReference>
<protein>
    <recommendedName>
        <fullName evidence="1">DOG1 domain-containing protein</fullName>
    </recommendedName>
</protein>
<dbReference type="AlphaFoldDB" id="A0AAD1YQQ4"/>
<evidence type="ECO:0000313" key="2">
    <source>
        <dbReference type="EMBL" id="CAI9755761.1"/>
    </source>
</evidence>
<evidence type="ECO:0000313" key="3">
    <source>
        <dbReference type="Proteomes" id="UP000834106"/>
    </source>
</evidence>
<gene>
    <name evidence="2" type="ORF">FPE_LOCUS3192</name>
</gene>
<dbReference type="InterPro" id="IPR025422">
    <property type="entry name" value="TGA_domain"/>
</dbReference>
<proteinExistence type="predicted"/>
<dbReference type="PROSITE" id="PS51806">
    <property type="entry name" value="DOG1"/>
    <property type="match status" value="1"/>
</dbReference>
<sequence>MGSCDKKLEECLYQEWMSLREQELSELNHAIKLREQAQQNDAEMRRLVDKLMQHFEDYVEKRRYLAHKDVSAFFSPTWCTTFANSVCRVAGCRPSSYFSLVYALCGSEIVSKRVGDAKTSGFSLLSAFQLSSLDNLQRRTIGEEEKLSTQMATLPLALIAQKSGPKHESCPIVRDALKKINQAMVSSMEEADILRQNTVKEIISILKPMQALDFMASAKKLRQARGKESDNDHGRH</sequence>
<dbReference type="EMBL" id="OU503037">
    <property type="protein sequence ID" value="CAI9755761.1"/>
    <property type="molecule type" value="Genomic_DNA"/>
</dbReference>
<dbReference type="Proteomes" id="UP000834106">
    <property type="component" value="Chromosome 2"/>
</dbReference>
<accession>A0AAD1YQQ4</accession>
<reference evidence="2" key="1">
    <citation type="submission" date="2023-05" db="EMBL/GenBank/DDBJ databases">
        <authorList>
            <person name="Huff M."/>
        </authorList>
    </citation>
    <scope>NUCLEOTIDE SEQUENCE</scope>
</reference>
<dbReference type="InterPro" id="IPR051886">
    <property type="entry name" value="Seed_Dev/Stress_Resp_Reg"/>
</dbReference>
<dbReference type="Pfam" id="PF14144">
    <property type="entry name" value="DOG1"/>
    <property type="match status" value="1"/>
</dbReference>
<dbReference type="GO" id="GO:0006351">
    <property type="term" value="P:DNA-templated transcription"/>
    <property type="evidence" value="ECO:0007669"/>
    <property type="project" value="InterPro"/>
</dbReference>
<dbReference type="PANTHER" id="PTHR46354">
    <property type="entry name" value="DOG1 DOMAIN-CONTAINING PROTEIN"/>
    <property type="match status" value="1"/>
</dbReference>
<organism evidence="2 3">
    <name type="scientific">Fraxinus pennsylvanica</name>
    <dbReference type="NCBI Taxonomy" id="56036"/>
    <lineage>
        <taxon>Eukaryota</taxon>
        <taxon>Viridiplantae</taxon>
        <taxon>Streptophyta</taxon>
        <taxon>Embryophyta</taxon>
        <taxon>Tracheophyta</taxon>
        <taxon>Spermatophyta</taxon>
        <taxon>Magnoliopsida</taxon>
        <taxon>eudicotyledons</taxon>
        <taxon>Gunneridae</taxon>
        <taxon>Pentapetalae</taxon>
        <taxon>asterids</taxon>
        <taxon>lamiids</taxon>
        <taxon>Lamiales</taxon>
        <taxon>Oleaceae</taxon>
        <taxon>Oleeae</taxon>
        <taxon>Fraxinus</taxon>
    </lineage>
</organism>
<name>A0AAD1YQQ4_9LAMI</name>